<feature type="domain" description="Large ribosomal subunit protein uL30 N-terminal eukaryotes" evidence="5">
    <location>
        <begin position="10"/>
        <end position="81"/>
    </location>
</feature>
<proteinExistence type="inferred from homology"/>
<dbReference type="Pfam" id="PF00327">
    <property type="entry name" value="Ribosomal_L30"/>
    <property type="match status" value="1"/>
</dbReference>
<feature type="domain" description="Large ribosomal subunit protein uL30-like ferredoxin-like fold" evidence="4">
    <location>
        <begin position="86"/>
        <end position="112"/>
    </location>
</feature>
<dbReference type="PANTHER" id="PTHR11524">
    <property type="entry name" value="60S RIBOSOMAL PROTEIN L7"/>
    <property type="match status" value="1"/>
</dbReference>
<keyword evidence="2" id="KW-0689">Ribosomal protein</keyword>
<evidence type="ECO:0008006" key="8">
    <source>
        <dbReference type="Google" id="ProtNLM"/>
    </source>
</evidence>
<evidence type="ECO:0000256" key="3">
    <source>
        <dbReference type="ARBA" id="ARBA00023274"/>
    </source>
</evidence>
<dbReference type="InterPro" id="IPR039699">
    <property type="entry name" value="Ribosomal_uL30"/>
</dbReference>
<evidence type="ECO:0000313" key="6">
    <source>
        <dbReference type="EMBL" id="KAL2340514.1"/>
    </source>
</evidence>
<dbReference type="CDD" id="cd01657">
    <property type="entry name" value="Ribosomal_L7_archeal_euk"/>
    <property type="match status" value="1"/>
</dbReference>
<dbReference type="GO" id="GO:0005840">
    <property type="term" value="C:ribosome"/>
    <property type="evidence" value="ECO:0007669"/>
    <property type="project" value="UniProtKB-KW"/>
</dbReference>
<organism evidence="6 7">
    <name type="scientific">Flemingia macrophylla</name>
    <dbReference type="NCBI Taxonomy" id="520843"/>
    <lineage>
        <taxon>Eukaryota</taxon>
        <taxon>Viridiplantae</taxon>
        <taxon>Streptophyta</taxon>
        <taxon>Embryophyta</taxon>
        <taxon>Tracheophyta</taxon>
        <taxon>Spermatophyta</taxon>
        <taxon>Magnoliopsida</taxon>
        <taxon>eudicotyledons</taxon>
        <taxon>Gunneridae</taxon>
        <taxon>Pentapetalae</taxon>
        <taxon>rosids</taxon>
        <taxon>fabids</taxon>
        <taxon>Fabales</taxon>
        <taxon>Fabaceae</taxon>
        <taxon>Papilionoideae</taxon>
        <taxon>50 kb inversion clade</taxon>
        <taxon>NPAAA clade</taxon>
        <taxon>indigoferoid/millettioid clade</taxon>
        <taxon>Phaseoleae</taxon>
        <taxon>Flemingia</taxon>
    </lineage>
</organism>
<accession>A0ABD1MXI4</accession>
<evidence type="ECO:0000256" key="1">
    <source>
        <dbReference type="ARBA" id="ARBA00007594"/>
    </source>
</evidence>
<dbReference type="SUPFAM" id="SSF55129">
    <property type="entry name" value="Ribosomal protein L30p/L7e"/>
    <property type="match status" value="2"/>
</dbReference>
<dbReference type="PANTHER" id="PTHR11524:SF16">
    <property type="entry name" value="LARGE RIBOSOMAL SUBUNIT PROTEIN UL30"/>
    <property type="match status" value="1"/>
</dbReference>
<keyword evidence="3" id="KW-0687">Ribonucleoprotein</keyword>
<dbReference type="Gene3D" id="3.30.1390.20">
    <property type="entry name" value="Ribosomal protein L30, ferredoxin-like fold domain"/>
    <property type="match status" value="1"/>
</dbReference>
<dbReference type="Proteomes" id="UP001603857">
    <property type="component" value="Unassembled WGS sequence"/>
</dbReference>
<evidence type="ECO:0000259" key="4">
    <source>
        <dbReference type="Pfam" id="PF00327"/>
    </source>
</evidence>
<dbReference type="Pfam" id="PF08079">
    <property type="entry name" value="Ribosomal_L30_N"/>
    <property type="match status" value="1"/>
</dbReference>
<sequence length="262" mass="30452">MGEEAAKGLVPESVLKKQKRNEEWALAKKQELDAAQKRRLQTRKLIFNRAKQYAKEYDQQQKELIRLKREAKLKGGFYVDPEAKLLFIIRIRGINAMHPKTRKILQLLRLRQSRNNSPLELHFGEHLCLIGVASVLFHSGHWRPSHWRRATSSLATSDKPYLSYFLLRILRGFGKVNKQRIALTDNSIIEQTLGKHGISCIEDLIHEIMTVGPHFREANNFLWPFKLKAPLGGLKKKRNHYVEGGDAGNREDYINELIRRMN</sequence>
<dbReference type="EMBL" id="JBGMDY010000003">
    <property type="protein sequence ID" value="KAL2340514.1"/>
    <property type="molecule type" value="Genomic_DNA"/>
</dbReference>
<comment type="similarity">
    <text evidence="1">Belongs to the universal ribosomal protein uL30 family.</text>
</comment>
<dbReference type="AlphaFoldDB" id="A0ABD1MXI4"/>
<evidence type="ECO:0000259" key="5">
    <source>
        <dbReference type="Pfam" id="PF08079"/>
    </source>
</evidence>
<reference evidence="6 7" key="1">
    <citation type="submission" date="2024-08" db="EMBL/GenBank/DDBJ databases">
        <title>Insights into the chromosomal genome structure of Flemingia macrophylla.</title>
        <authorList>
            <person name="Ding Y."/>
            <person name="Zhao Y."/>
            <person name="Bi W."/>
            <person name="Wu M."/>
            <person name="Zhao G."/>
            <person name="Gong Y."/>
            <person name="Li W."/>
            <person name="Zhang P."/>
        </authorList>
    </citation>
    <scope>NUCLEOTIDE SEQUENCE [LARGE SCALE GENOMIC DNA]</scope>
    <source>
        <strain evidence="6">DYQJB</strain>
        <tissue evidence="6">Leaf</tissue>
    </source>
</reference>
<protein>
    <recommendedName>
        <fullName evidence="8">60S ribosomal protein L7</fullName>
    </recommendedName>
</protein>
<keyword evidence="7" id="KW-1185">Reference proteome</keyword>
<dbReference type="InterPro" id="IPR036919">
    <property type="entry name" value="Ribo_uL30_ferredoxin-like_sf"/>
</dbReference>
<comment type="caution">
    <text evidence="6">The sequence shown here is derived from an EMBL/GenBank/DDBJ whole genome shotgun (WGS) entry which is preliminary data.</text>
</comment>
<dbReference type="InterPro" id="IPR012988">
    <property type="entry name" value="Ribosomal_uL30_N_euk"/>
</dbReference>
<dbReference type="InterPro" id="IPR035808">
    <property type="entry name" value="Ribosomal_uL30_euk_arc"/>
</dbReference>
<gene>
    <name evidence="6" type="ORF">Fmac_008454</name>
</gene>
<dbReference type="FunFam" id="3.30.1390.20:FF:000002">
    <property type="entry name" value="60S ribosomal protein L7"/>
    <property type="match status" value="1"/>
</dbReference>
<evidence type="ECO:0000256" key="2">
    <source>
        <dbReference type="ARBA" id="ARBA00022980"/>
    </source>
</evidence>
<dbReference type="InterPro" id="IPR016082">
    <property type="entry name" value="Ribosomal_uL30_ferredoxin-like"/>
</dbReference>
<evidence type="ECO:0000313" key="7">
    <source>
        <dbReference type="Proteomes" id="UP001603857"/>
    </source>
</evidence>
<dbReference type="GO" id="GO:1990904">
    <property type="term" value="C:ribonucleoprotein complex"/>
    <property type="evidence" value="ECO:0007669"/>
    <property type="project" value="UniProtKB-KW"/>
</dbReference>
<name>A0ABD1MXI4_9FABA</name>